<keyword evidence="2 3" id="KW-0040">ANK repeat</keyword>
<dbReference type="Pfam" id="PF12796">
    <property type="entry name" value="Ank_2"/>
    <property type="match status" value="1"/>
</dbReference>
<comment type="caution">
    <text evidence="5">The sequence shown here is derived from an EMBL/GenBank/DDBJ whole genome shotgun (WGS) entry which is preliminary data.</text>
</comment>
<evidence type="ECO:0000256" key="1">
    <source>
        <dbReference type="ARBA" id="ARBA00022737"/>
    </source>
</evidence>
<evidence type="ECO:0000313" key="5">
    <source>
        <dbReference type="EMBL" id="KAG5647035.1"/>
    </source>
</evidence>
<organism evidence="5 6">
    <name type="scientific">Asterophora parasitica</name>
    <dbReference type="NCBI Taxonomy" id="117018"/>
    <lineage>
        <taxon>Eukaryota</taxon>
        <taxon>Fungi</taxon>
        <taxon>Dikarya</taxon>
        <taxon>Basidiomycota</taxon>
        <taxon>Agaricomycotina</taxon>
        <taxon>Agaricomycetes</taxon>
        <taxon>Agaricomycetidae</taxon>
        <taxon>Agaricales</taxon>
        <taxon>Tricholomatineae</taxon>
        <taxon>Lyophyllaceae</taxon>
        <taxon>Asterophora</taxon>
    </lineage>
</organism>
<evidence type="ECO:0000256" key="4">
    <source>
        <dbReference type="SAM" id="MobiDB-lite"/>
    </source>
</evidence>
<evidence type="ECO:0000256" key="2">
    <source>
        <dbReference type="ARBA" id="ARBA00023043"/>
    </source>
</evidence>
<dbReference type="PROSITE" id="PS50088">
    <property type="entry name" value="ANK_REPEAT"/>
    <property type="match status" value="2"/>
</dbReference>
<feature type="repeat" description="ANK" evidence="3">
    <location>
        <begin position="149"/>
        <end position="181"/>
    </location>
</feature>
<dbReference type="Proteomes" id="UP000775547">
    <property type="component" value="Unassembled WGS sequence"/>
</dbReference>
<dbReference type="PANTHER" id="PTHR24171">
    <property type="entry name" value="ANKYRIN REPEAT DOMAIN-CONTAINING PROTEIN 39-RELATED"/>
    <property type="match status" value="1"/>
</dbReference>
<reference evidence="5" key="2">
    <citation type="submission" date="2021-10" db="EMBL/GenBank/DDBJ databases">
        <title>Phylogenomics reveals ancestral predisposition of the termite-cultivated fungus Termitomyces towards a domesticated lifestyle.</title>
        <authorList>
            <person name="Auxier B."/>
            <person name="Grum-Grzhimaylo A."/>
            <person name="Cardenas M.E."/>
            <person name="Lodge J.D."/>
            <person name="Laessoe T."/>
            <person name="Pedersen O."/>
            <person name="Smith M.E."/>
            <person name="Kuyper T.W."/>
            <person name="Franco-Molano E.A."/>
            <person name="Baroni T.J."/>
            <person name="Aanen D.K."/>
        </authorList>
    </citation>
    <scope>NUCLEOTIDE SEQUENCE</scope>
    <source>
        <strain evidence="5">AP01</strain>
        <tissue evidence="5">Mycelium</tissue>
    </source>
</reference>
<accession>A0A9P7GGR7</accession>
<name>A0A9P7GGR7_9AGAR</name>
<dbReference type="Gene3D" id="1.25.40.20">
    <property type="entry name" value="Ankyrin repeat-containing domain"/>
    <property type="match status" value="1"/>
</dbReference>
<gene>
    <name evidence="5" type="ORF">DXG03_001405</name>
</gene>
<sequence length="524" mass="56732">MSPLLNQFVSRMELALQVVGLKMTGKIEDAKNVAMRIVGGSENESQNSGNNSNMMQLASSVSSTRDLRPMLLSRAGDTEHFESSLVDFLKVLDIPLDHEAPGFIETPQAISHTTSSGQTLLHLASFLGFSSLVTFLVKRGIDLDARDRNGYTALHFAALSKSEACVRVLLDAGADREIVNALGKTPSECSQDMVELFGDAITENESDSDEEAQWGDAEEEPETPVRRTPTKRASRRNLRRGGASGKATPTRSVDTSRTAMPPPSSLPDVKTEKGAGADEKRSTTDGVDAKQTASFIEMIQRTLAQFPTTQGIIPNIAQLPIPHLPGMPAVPWGVLPQIPMVFPVYVPMMPGWPAFLGGEHPGQDVNKDNGAEGNEEVKGVGAGAIRTAQELRATWEKWFALAIATAKQEEMPPPVYTPREDNQQESCSTVVEVPEGVVAAEPREGEASTSEAGRHASTADLRPVGYNMVPVPDREVNAYGYRPSKKQAQKLQKKLSMLWAIHSGIQLTFQALKAVLPAKTPFVN</sequence>
<proteinExistence type="predicted"/>
<keyword evidence="1" id="KW-0677">Repeat</keyword>
<feature type="region of interest" description="Disordered" evidence="4">
    <location>
        <begin position="204"/>
        <end position="288"/>
    </location>
</feature>
<feature type="compositionally biased region" description="Polar residues" evidence="4">
    <location>
        <begin position="247"/>
        <end position="258"/>
    </location>
</feature>
<evidence type="ECO:0000256" key="3">
    <source>
        <dbReference type="PROSITE-ProRule" id="PRU00023"/>
    </source>
</evidence>
<keyword evidence="6" id="KW-1185">Reference proteome</keyword>
<reference evidence="5" key="1">
    <citation type="submission" date="2020-07" db="EMBL/GenBank/DDBJ databases">
        <authorList>
            <person name="Nieuwenhuis M."/>
            <person name="Van De Peppel L.J.J."/>
        </authorList>
    </citation>
    <scope>NUCLEOTIDE SEQUENCE</scope>
    <source>
        <strain evidence="5">AP01</strain>
        <tissue evidence="5">Mycelium</tissue>
    </source>
</reference>
<evidence type="ECO:0000313" key="6">
    <source>
        <dbReference type="Proteomes" id="UP000775547"/>
    </source>
</evidence>
<feature type="compositionally biased region" description="Acidic residues" evidence="4">
    <location>
        <begin position="204"/>
        <end position="222"/>
    </location>
</feature>
<dbReference type="PROSITE" id="PS50297">
    <property type="entry name" value="ANK_REP_REGION"/>
    <property type="match status" value="2"/>
</dbReference>
<feature type="compositionally biased region" description="Basic and acidic residues" evidence="4">
    <location>
        <begin position="269"/>
        <end position="283"/>
    </location>
</feature>
<dbReference type="InterPro" id="IPR002110">
    <property type="entry name" value="Ankyrin_rpt"/>
</dbReference>
<evidence type="ECO:0008006" key="7">
    <source>
        <dbReference type="Google" id="ProtNLM"/>
    </source>
</evidence>
<dbReference type="SMART" id="SM00248">
    <property type="entry name" value="ANK"/>
    <property type="match status" value="2"/>
</dbReference>
<dbReference type="OrthoDB" id="71307at2759"/>
<protein>
    <recommendedName>
        <fullName evidence="7">Ankyrin repeat protein</fullName>
    </recommendedName>
</protein>
<dbReference type="EMBL" id="JABCKV010000013">
    <property type="protein sequence ID" value="KAG5647035.1"/>
    <property type="molecule type" value="Genomic_DNA"/>
</dbReference>
<feature type="compositionally biased region" description="Basic residues" evidence="4">
    <location>
        <begin position="228"/>
        <end position="239"/>
    </location>
</feature>
<dbReference type="SUPFAM" id="SSF48403">
    <property type="entry name" value="Ankyrin repeat"/>
    <property type="match status" value="1"/>
</dbReference>
<feature type="repeat" description="ANK" evidence="3">
    <location>
        <begin position="116"/>
        <end position="148"/>
    </location>
</feature>
<dbReference type="InterPro" id="IPR036770">
    <property type="entry name" value="Ankyrin_rpt-contain_sf"/>
</dbReference>
<dbReference type="AlphaFoldDB" id="A0A9P7GGR7"/>